<dbReference type="GO" id="GO:0000172">
    <property type="term" value="C:ribonuclease MRP complex"/>
    <property type="evidence" value="ECO:0007669"/>
    <property type="project" value="InterPro"/>
</dbReference>
<evidence type="ECO:0000259" key="6">
    <source>
        <dbReference type="Pfam" id="PF22770"/>
    </source>
</evidence>
<evidence type="ECO:0008006" key="9">
    <source>
        <dbReference type="Google" id="ProtNLM"/>
    </source>
</evidence>
<evidence type="ECO:0000259" key="5">
    <source>
        <dbReference type="Pfam" id="PF08170"/>
    </source>
</evidence>
<reference evidence="8" key="2">
    <citation type="submission" date="2015-01" db="EMBL/GenBank/DDBJ databases">
        <title>Evolutionary Origins and Diversification of the Mycorrhizal Mutualists.</title>
        <authorList>
            <consortium name="DOE Joint Genome Institute"/>
            <consortium name="Mycorrhizal Genomics Consortium"/>
            <person name="Kohler A."/>
            <person name="Kuo A."/>
            <person name="Nagy L.G."/>
            <person name="Floudas D."/>
            <person name="Copeland A."/>
            <person name="Barry K.W."/>
            <person name="Cichocki N."/>
            <person name="Veneault-Fourrey C."/>
            <person name="LaButti K."/>
            <person name="Lindquist E.A."/>
            <person name="Lipzen A."/>
            <person name="Lundell T."/>
            <person name="Morin E."/>
            <person name="Murat C."/>
            <person name="Riley R."/>
            <person name="Ohm R."/>
            <person name="Sun H."/>
            <person name="Tunlid A."/>
            <person name="Henrissat B."/>
            <person name="Grigoriev I.V."/>
            <person name="Hibbett D.S."/>
            <person name="Martin F."/>
        </authorList>
    </citation>
    <scope>NUCLEOTIDE SEQUENCE [LARGE SCALE GENOMIC DNA]</scope>
    <source>
        <strain evidence="8">MAFF 305830</strain>
    </source>
</reference>
<evidence type="ECO:0000313" key="8">
    <source>
        <dbReference type="Proteomes" id="UP000054097"/>
    </source>
</evidence>
<dbReference type="Pfam" id="PF22770">
    <property type="entry name" value="POP1_C"/>
    <property type="match status" value="1"/>
</dbReference>
<sequence length="733" mass="81925">MPELSKPVAPFRPQCRQIPVSVDAVKFAESRAFEINAMQKAIKSVRAAASTRVWQSLPRHLRRRAASHNVRRVPVRLREKARQEMDPVKKKTLKRFIAKISKSKKQSRTDMLLKRQRHKRWLETHIWHAKRMKMIETWGYRLALHPTEKSFRPSHRAVLHGCILHDSSYTATIELKGPLEVLKQVFGRISDPQDVNPAAARYVNGSRICETQIFEDAAYPLAYIAPAHVMWLAQLPSKGDHNQQDSENRGNNKSLENARAAWLRVHPAAYEKTSQALTNAVMAIMESERKQGRSSVSVEIADLRGQFNSFDLMGPKSSQVIWGAIAPVKQHTFDTKKHFWNSLRDLRTPGSCPRGMIIGLEVHDPRLSFPPKNATIREENYDASTIAFTVQPTSVLSTSDLWSEKTRLDLSKPKFRKRDLDERKSKQLIPGMSLAPLKEDDRIPIIMIQKSLIAPTSTPGTKGLPGPTMHGWTIITPLGWGMPFLTSLIFTGSRVGGLREVKSQAIESGLPYFPDDFSGCDLGRIAQSSIGNEAKAKWDRTPPANRPSFAALGTRSPFEPDWEVVCGIQPNPRLEAGFAATQRAQENPVTVWLLHGQNVRQIVADLLAAEDPAAELLQSINAARSSRDLPLLNLDAQDLYRGALLLIKATMCGRGTPSDMSAIYEVSVDEAVAWSNQGKRPEKEAYEIFKRKEEPDRIIGYITSGRQSLNCGKGIGIGSVSLAKFVESIRSSG</sequence>
<evidence type="ECO:0000256" key="3">
    <source>
        <dbReference type="ARBA" id="ARBA00023242"/>
    </source>
</evidence>
<proteinExistence type="predicted"/>
<dbReference type="InterPro" id="IPR055079">
    <property type="entry name" value="POP1_C"/>
</dbReference>
<dbReference type="PANTHER" id="PTHR22731">
    <property type="entry name" value="RIBONUCLEASES P/MRP PROTEIN SUBUNIT POP1"/>
    <property type="match status" value="1"/>
</dbReference>
<dbReference type="InterPro" id="IPR029043">
    <property type="entry name" value="GcvT/YgfZ_C"/>
</dbReference>
<dbReference type="EMBL" id="KN824290">
    <property type="protein sequence ID" value="KIM28940.1"/>
    <property type="molecule type" value="Genomic_DNA"/>
</dbReference>
<evidence type="ECO:0000259" key="4">
    <source>
        <dbReference type="Pfam" id="PF06978"/>
    </source>
</evidence>
<feature type="domain" description="POPLD" evidence="5">
    <location>
        <begin position="471"/>
        <end position="562"/>
    </location>
</feature>
<evidence type="ECO:0000256" key="1">
    <source>
        <dbReference type="ARBA" id="ARBA00004123"/>
    </source>
</evidence>
<dbReference type="GO" id="GO:0001682">
    <property type="term" value="P:tRNA 5'-leader removal"/>
    <property type="evidence" value="ECO:0007669"/>
    <property type="project" value="InterPro"/>
</dbReference>
<dbReference type="GO" id="GO:0005655">
    <property type="term" value="C:nucleolar ribonuclease P complex"/>
    <property type="evidence" value="ECO:0007669"/>
    <property type="project" value="InterPro"/>
</dbReference>
<reference evidence="7 8" key="1">
    <citation type="submission" date="2014-04" db="EMBL/GenBank/DDBJ databases">
        <authorList>
            <consortium name="DOE Joint Genome Institute"/>
            <person name="Kuo A."/>
            <person name="Zuccaro A."/>
            <person name="Kohler A."/>
            <person name="Nagy L.G."/>
            <person name="Floudas D."/>
            <person name="Copeland A."/>
            <person name="Barry K.W."/>
            <person name="Cichocki N."/>
            <person name="Veneault-Fourrey C."/>
            <person name="LaButti K."/>
            <person name="Lindquist E.A."/>
            <person name="Lipzen A."/>
            <person name="Lundell T."/>
            <person name="Morin E."/>
            <person name="Murat C."/>
            <person name="Sun H."/>
            <person name="Tunlid A."/>
            <person name="Henrissat B."/>
            <person name="Grigoriev I.V."/>
            <person name="Hibbett D.S."/>
            <person name="Martin F."/>
            <person name="Nordberg H.P."/>
            <person name="Cantor M.N."/>
            <person name="Hua S.X."/>
        </authorList>
    </citation>
    <scope>NUCLEOTIDE SEQUENCE [LARGE SCALE GENOMIC DNA]</scope>
    <source>
        <strain evidence="7 8">MAFF 305830</strain>
    </source>
</reference>
<dbReference type="SUPFAM" id="SSF101790">
    <property type="entry name" value="Aminomethyltransferase beta-barrel domain"/>
    <property type="match status" value="1"/>
</dbReference>
<keyword evidence="8" id="KW-1185">Reference proteome</keyword>
<dbReference type="InterPro" id="IPR012590">
    <property type="entry name" value="POPLD_dom"/>
</dbReference>
<keyword evidence="2" id="KW-0819">tRNA processing</keyword>
<dbReference type="HOGENOM" id="CLU_007205_2_0_1"/>
<dbReference type="OrthoDB" id="442863at2759"/>
<name>A0A0C3AWN6_SERVB</name>
<dbReference type="AlphaFoldDB" id="A0A0C3AWN6"/>
<accession>A0A0C3AWN6</accession>
<organism evidence="7 8">
    <name type="scientific">Serendipita vermifera MAFF 305830</name>
    <dbReference type="NCBI Taxonomy" id="933852"/>
    <lineage>
        <taxon>Eukaryota</taxon>
        <taxon>Fungi</taxon>
        <taxon>Dikarya</taxon>
        <taxon>Basidiomycota</taxon>
        <taxon>Agaricomycotina</taxon>
        <taxon>Agaricomycetes</taxon>
        <taxon>Sebacinales</taxon>
        <taxon>Serendipitaceae</taxon>
        <taxon>Serendipita</taxon>
    </lineage>
</organism>
<gene>
    <name evidence="7" type="ORF">M408DRAFT_8384</name>
</gene>
<dbReference type="Proteomes" id="UP000054097">
    <property type="component" value="Unassembled WGS sequence"/>
</dbReference>
<dbReference type="STRING" id="933852.A0A0C3AWN6"/>
<dbReference type="Pfam" id="PF08170">
    <property type="entry name" value="POPLD"/>
    <property type="match status" value="1"/>
</dbReference>
<dbReference type="InterPro" id="IPR009723">
    <property type="entry name" value="Pop1_N"/>
</dbReference>
<evidence type="ECO:0000313" key="7">
    <source>
        <dbReference type="EMBL" id="KIM28940.1"/>
    </source>
</evidence>
<protein>
    <recommendedName>
        <fullName evidence="9">Pop1 N-terminal domain-containing protein</fullName>
    </recommendedName>
</protein>
<feature type="domain" description="POP1 C-terminal" evidence="6">
    <location>
        <begin position="692"/>
        <end position="731"/>
    </location>
</feature>
<dbReference type="InterPro" id="IPR039182">
    <property type="entry name" value="Pop1"/>
</dbReference>
<comment type="subcellular location">
    <subcellularLocation>
        <location evidence="1">Nucleus</location>
    </subcellularLocation>
</comment>
<evidence type="ECO:0000256" key="2">
    <source>
        <dbReference type="ARBA" id="ARBA00022694"/>
    </source>
</evidence>
<dbReference type="PANTHER" id="PTHR22731:SF3">
    <property type="entry name" value="RIBONUCLEASES P_MRP PROTEIN SUBUNIT POP1"/>
    <property type="match status" value="1"/>
</dbReference>
<keyword evidence="3" id="KW-0539">Nucleus</keyword>
<dbReference type="Pfam" id="PF06978">
    <property type="entry name" value="POP1_N"/>
    <property type="match status" value="1"/>
</dbReference>
<feature type="domain" description="Pop1 N-terminal" evidence="4">
    <location>
        <begin position="103"/>
        <end position="177"/>
    </location>
</feature>